<evidence type="ECO:0000313" key="3">
    <source>
        <dbReference type="Proteomes" id="UP001642484"/>
    </source>
</evidence>
<gene>
    <name evidence="2" type="ORF">CCMP2556_LOCUS7684</name>
</gene>
<feature type="compositionally biased region" description="Polar residues" evidence="1">
    <location>
        <begin position="95"/>
        <end position="105"/>
    </location>
</feature>
<evidence type="ECO:0000256" key="1">
    <source>
        <dbReference type="SAM" id="MobiDB-lite"/>
    </source>
</evidence>
<evidence type="ECO:0000313" key="2">
    <source>
        <dbReference type="EMBL" id="CAK9004432.1"/>
    </source>
</evidence>
<accession>A0ABP0IQT6</accession>
<protein>
    <submittedName>
        <fullName evidence="2">Uncharacterized protein</fullName>
    </submittedName>
</protein>
<dbReference type="EMBL" id="CAXAMN010003391">
    <property type="protein sequence ID" value="CAK9004432.1"/>
    <property type="molecule type" value="Genomic_DNA"/>
</dbReference>
<reference evidence="2 3" key="1">
    <citation type="submission" date="2024-02" db="EMBL/GenBank/DDBJ databases">
        <authorList>
            <person name="Chen Y."/>
            <person name="Shah S."/>
            <person name="Dougan E. K."/>
            <person name="Thang M."/>
            <person name="Chan C."/>
        </authorList>
    </citation>
    <scope>NUCLEOTIDE SEQUENCE [LARGE SCALE GENOMIC DNA]</scope>
</reference>
<dbReference type="Proteomes" id="UP001642484">
    <property type="component" value="Unassembled WGS sequence"/>
</dbReference>
<feature type="region of interest" description="Disordered" evidence="1">
    <location>
        <begin position="87"/>
        <end position="109"/>
    </location>
</feature>
<comment type="caution">
    <text evidence="2">The sequence shown here is derived from an EMBL/GenBank/DDBJ whole genome shotgun (WGS) entry which is preliminary data.</text>
</comment>
<organism evidence="2 3">
    <name type="scientific">Durusdinium trenchii</name>
    <dbReference type="NCBI Taxonomy" id="1381693"/>
    <lineage>
        <taxon>Eukaryota</taxon>
        <taxon>Sar</taxon>
        <taxon>Alveolata</taxon>
        <taxon>Dinophyceae</taxon>
        <taxon>Suessiales</taxon>
        <taxon>Symbiodiniaceae</taxon>
        <taxon>Durusdinium</taxon>
    </lineage>
</organism>
<keyword evidence="3" id="KW-1185">Reference proteome</keyword>
<name>A0ABP0IQT6_9DINO</name>
<feature type="non-terminal residue" evidence="2">
    <location>
        <position position="1"/>
    </location>
</feature>
<sequence>AADGGQLVGFGKHSALSYEELLKAEPQYCSWVKTKYANQVEAGEGMTPQFRALGSYLQGVQVPSAPMRSPAGKAQTGFNKAAQVQAAKAAQAAQSHGQEPNTDSANLPAEKGCFAPILKHRVLRVLY</sequence>
<proteinExistence type="predicted"/>